<dbReference type="RefSeq" id="WP_379040421.1">
    <property type="nucleotide sequence ID" value="NZ_JBHSKW010000003.1"/>
</dbReference>
<dbReference type="PANTHER" id="PTHR36529:SF1">
    <property type="entry name" value="GLYCOSYLTRANSFERASE"/>
    <property type="match status" value="1"/>
</dbReference>
<dbReference type="NCBIfam" id="TIGR04282">
    <property type="entry name" value="glyco_like_cofC"/>
    <property type="match status" value="1"/>
</dbReference>
<dbReference type="Pfam" id="PF09837">
    <property type="entry name" value="DUF2064"/>
    <property type="match status" value="1"/>
</dbReference>
<keyword evidence="2" id="KW-1185">Reference proteome</keyword>
<proteinExistence type="predicted"/>
<reference evidence="2" key="1">
    <citation type="journal article" date="2019" name="Int. J. Syst. Evol. Microbiol.">
        <title>The Global Catalogue of Microorganisms (GCM) 10K type strain sequencing project: providing services to taxonomists for standard genome sequencing and annotation.</title>
        <authorList>
            <consortium name="The Broad Institute Genomics Platform"/>
            <consortium name="The Broad Institute Genome Sequencing Center for Infectious Disease"/>
            <person name="Wu L."/>
            <person name="Ma J."/>
        </authorList>
    </citation>
    <scope>NUCLEOTIDE SEQUENCE [LARGE SCALE GENOMIC DNA]</scope>
    <source>
        <strain evidence="2">KCTC 42456</strain>
    </source>
</reference>
<dbReference type="PANTHER" id="PTHR36529">
    <property type="entry name" value="SLL1095 PROTEIN"/>
    <property type="match status" value="1"/>
</dbReference>
<sequence length="202" mass="23070">MSKEAVIIFLKYPELGRSKTRLAASVGNEKALKVYIELLNHTNLITKNLKSDKYLFYDKVSENKIAWGEPIYQTAYQKESDLGGRMQDAFEQLFKKGYERILIIGSDCYELNQEIIEQAFQLLKSTEVVIGPAKDGGYYMLGLTKMVQELFTDVAWSTDEVYTTTTRVLENLNITYATTPTLSDIDIIDDLPKDLLKLVEEN</sequence>
<protein>
    <submittedName>
        <fullName evidence="1">TIGR04282 family arsenosugar biosynthesis glycosyltransferase</fullName>
    </submittedName>
</protein>
<dbReference type="InterPro" id="IPR029044">
    <property type="entry name" value="Nucleotide-diphossugar_trans"/>
</dbReference>
<dbReference type="InterPro" id="IPR018641">
    <property type="entry name" value="Trfase_1_rSAM/seldom-assoc"/>
</dbReference>
<accession>A0ABW5TVS5</accession>
<dbReference type="Gene3D" id="3.90.550.10">
    <property type="entry name" value="Spore Coat Polysaccharide Biosynthesis Protein SpsA, Chain A"/>
    <property type="match status" value="1"/>
</dbReference>
<gene>
    <name evidence="1" type="ORF">ACFSSE_13145</name>
</gene>
<evidence type="ECO:0000313" key="1">
    <source>
        <dbReference type="EMBL" id="MFD2732648.1"/>
    </source>
</evidence>
<evidence type="ECO:0000313" key="2">
    <source>
        <dbReference type="Proteomes" id="UP001597546"/>
    </source>
</evidence>
<organism evidence="1 2">
    <name type="scientific">Pedobacter alpinus</name>
    <dbReference type="NCBI Taxonomy" id="1590643"/>
    <lineage>
        <taxon>Bacteria</taxon>
        <taxon>Pseudomonadati</taxon>
        <taxon>Bacteroidota</taxon>
        <taxon>Sphingobacteriia</taxon>
        <taxon>Sphingobacteriales</taxon>
        <taxon>Sphingobacteriaceae</taxon>
        <taxon>Pedobacter</taxon>
    </lineage>
</organism>
<dbReference type="SUPFAM" id="SSF53448">
    <property type="entry name" value="Nucleotide-diphospho-sugar transferases"/>
    <property type="match status" value="1"/>
</dbReference>
<dbReference type="EMBL" id="JBHULV010000046">
    <property type="protein sequence ID" value="MFD2732648.1"/>
    <property type="molecule type" value="Genomic_DNA"/>
</dbReference>
<name>A0ABW5TVS5_9SPHI</name>
<comment type="caution">
    <text evidence="1">The sequence shown here is derived from an EMBL/GenBank/DDBJ whole genome shotgun (WGS) entry which is preliminary data.</text>
</comment>
<dbReference type="Proteomes" id="UP001597546">
    <property type="component" value="Unassembled WGS sequence"/>
</dbReference>